<sequence length="486" mass="52900">MAVFPVSLASPSSRGKWDDRIPPILRPLVRAYLLGYASSVAPRLLALLLQHVTVARRRRKQATTAHDAPDGQPFLSSLQRILRGGLDWQRFPTFCAALVGGSTLLELPLRRVFDKLAKNLSDIARRSRSRLTTWFASFIAAWLSLQLLQSKQTPSFTDTVADPEDVAGAPPRTVRYAGRTLDLTLFAVTRALDVIGGELWHRRKLRRQAAGGWTAAEAAVSRLTDPAIFALSSGLVMWTWIYLPSRLPRAYAKWIGFAAAVDARLVKALQACRDGTILYGQDTGAAPLLGSMCADLGMPRVWGDPAVSIPFRCDIVHMGTSPSCEHHAAGRFARSFRWALATYLPLNLALVWRNPSLAGLRRALVSAARSSAFLGTFIALFYYGVCLARTRLGPRLLGTGPAARQTLDSGVCIAAGCALCGWSILLEQPARRKDVALFVAPRAMATFLPRRYAAGKQWRETLAFAASTAVVFAGFFGGLLVGVLGK</sequence>
<evidence type="ECO:0000256" key="1">
    <source>
        <dbReference type="SAM" id="Phobius"/>
    </source>
</evidence>
<keyword evidence="1" id="KW-0472">Membrane</keyword>
<dbReference type="PANTHER" id="PTHR12459">
    <property type="entry name" value="TRANSMEMBRANE PROTEIN 135-RELATED"/>
    <property type="match status" value="1"/>
</dbReference>
<dbReference type="AlphaFoldDB" id="A0AAN6ZBL5"/>
<dbReference type="PANTHER" id="PTHR12459:SF15">
    <property type="entry name" value="TRANSMEMBRANE PROTEIN 135"/>
    <property type="match status" value="1"/>
</dbReference>
<keyword evidence="1" id="KW-1133">Transmembrane helix</keyword>
<evidence type="ECO:0000313" key="3">
    <source>
        <dbReference type="Proteomes" id="UP001304895"/>
    </source>
</evidence>
<feature type="transmembrane region" description="Helical" evidence="1">
    <location>
        <begin position="462"/>
        <end position="484"/>
    </location>
</feature>
<accession>A0AAN6ZBL5</accession>
<feature type="transmembrane region" description="Helical" evidence="1">
    <location>
        <begin position="364"/>
        <end position="385"/>
    </location>
</feature>
<proteinExistence type="predicted"/>
<organism evidence="2 3">
    <name type="scientific">Trichocladium antarcticum</name>
    <dbReference type="NCBI Taxonomy" id="1450529"/>
    <lineage>
        <taxon>Eukaryota</taxon>
        <taxon>Fungi</taxon>
        <taxon>Dikarya</taxon>
        <taxon>Ascomycota</taxon>
        <taxon>Pezizomycotina</taxon>
        <taxon>Sordariomycetes</taxon>
        <taxon>Sordariomycetidae</taxon>
        <taxon>Sordariales</taxon>
        <taxon>Chaetomiaceae</taxon>
        <taxon>Trichocladium</taxon>
    </lineage>
</organism>
<comment type="caution">
    <text evidence="2">The sequence shown here is derived from an EMBL/GenBank/DDBJ whole genome shotgun (WGS) entry which is preliminary data.</text>
</comment>
<keyword evidence="3" id="KW-1185">Reference proteome</keyword>
<gene>
    <name evidence="2" type="ORF">BT67DRAFT_463385</name>
</gene>
<dbReference type="EMBL" id="MU853414">
    <property type="protein sequence ID" value="KAK4133070.1"/>
    <property type="molecule type" value="Genomic_DNA"/>
</dbReference>
<reference evidence="2" key="1">
    <citation type="journal article" date="2023" name="Mol. Phylogenet. Evol.">
        <title>Genome-scale phylogeny and comparative genomics of the fungal order Sordariales.</title>
        <authorList>
            <person name="Hensen N."/>
            <person name="Bonometti L."/>
            <person name="Westerberg I."/>
            <person name="Brannstrom I.O."/>
            <person name="Guillou S."/>
            <person name="Cros-Aarteil S."/>
            <person name="Calhoun S."/>
            <person name="Haridas S."/>
            <person name="Kuo A."/>
            <person name="Mondo S."/>
            <person name="Pangilinan J."/>
            <person name="Riley R."/>
            <person name="LaButti K."/>
            <person name="Andreopoulos B."/>
            <person name="Lipzen A."/>
            <person name="Chen C."/>
            <person name="Yan M."/>
            <person name="Daum C."/>
            <person name="Ng V."/>
            <person name="Clum A."/>
            <person name="Steindorff A."/>
            <person name="Ohm R.A."/>
            <person name="Martin F."/>
            <person name="Silar P."/>
            <person name="Natvig D.O."/>
            <person name="Lalanne C."/>
            <person name="Gautier V."/>
            <person name="Ament-Velasquez S.L."/>
            <person name="Kruys A."/>
            <person name="Hutchinson M.I."/>
            <person name="Powell A.J."/>
            <person name="Barry K."/>
            <person name="Miller A.N."/>
            <person name="Grigoriev I.V."/>
            <person name="Debuchy R."/>
            <person name="Gladieux P."/>
            <person name="Hiltunen Thoren M."/>
            <person name="Johannesson H."/>
        </authorList>
    </citation>
    <scope>NUCLEOTIDE SEQUENCE</scope>
    <source>
        <strain evidence="2">CBS 123565</strain>
    </source>
</reference>
<evidence type="ECO:0008006" key="4">
    <source>
        <dbReference type="Google" id="ProtNLM"/>
    </source>
</evidence>
<name>A0AAN6ZBL5_9PEZI</name>
<dbReference type="Proteomes" id="UP001304895">
    <property type="component" value="Unassembled WGS sequence"/>
</dbReference>
<keyword evidence="1" id="KW-0812">Transmembrane</keyword>
<dbReference type="InterPro" id="IPR026749">
    <property type="entry name" value="Tmem135"/>
</dbReference>
<evidence type="ECO:0000313" key="2">
    <source>
        <dbReference type="EMBL" id="KAK4133070.1"/>
    </source>
</evidence>
<protein>
    <recommendedName>
        <fullName evidence="4">Integral membrane protein</fullName>
    </recommendedName>
</protein>
<reference evidence="2" key="2">
    <citation type="submission" date="2023-05" db="EMBL/GenBank/DDBJ databases">
        <authorList>
            <consortium name="Lawrence Berkeley National Laboratory"/>
            <person name="Steindorff A."/>
            <person name="Hensen N."/>
            <person name="Bonometti L."/>
            <person name="Westerberg I."/>
            <person name="Brannstrom I.O."/>
            <person name="Guillou S."/>
            <person name="Cros-Aarteil S."/>
            <person name="Calhoun S."/>
            <person name="Haridas S."/>
            <person name="Kuo A."/>
            <person name="Mondo S."/>
            <person name="Pangilinan J."/>
            <person name="Riley R."/>
            <person name="Labutti K."/>
            <person name="Andreopoulos B."/>
            <person name="Lipzen A."/>
            <person name="Chen C."/>
            <person name="Yanf M."/>
            <person name="Daum C."/>
            <person name="Ng V."/>
            <person name="Clum A."/>
            <person name="Ohm R."/>
            <person name="Martin F."/>
            <person name="Silar P."/>
            <person name="Natvig D."/>
            <person name="Lalanne C."/>
            <person name="Gautier V."/>
            <person name="Ament-Velasquez S.L."/>
            <person name="Kruys A."/>
            <person name="Hutchinson M.I."/>
            <person name="Powell A.J."/>
            <person name="Barry K."/>
            <person name="Miller A.N."/>
            <person name="Grigoriev I.V."/>
            <person name="Debuchy R."/>
            <person name="Gladieux P."/>
            <person name="Thoren M.H."/>
            <person name="Johannesson H."/>
        </authorList>
    </citation>
    <scope>NUCLEOTIDE SEQUENCE</scope>
    <source>
        <strain evidence="2">CBS 123565</strain>
    </source>
</reference>